<feature type="region of interest" description="Disordered" evidence="1">
    <location>
        <begin position="68"/>
        <end position="89"/>
    </location>
</feature>
<evidence type="ECO:0000256" key="1">
    <source>
        <dbReference type="SAM" id="MobiDB-lite"/>
    </source>
</evidence>
<gene>
    <name evidence="2" type="ORF">AB0H04_35240</name>
</gene>
<accession>A0ABV3AJT3</accession>
<dbReference type="RefSeq" id="WP_030991691.1">
    <property type="nucleotide sequence ID" value="NZ_JBFAEG010000032.1"/>
</dbReference>
<dbReference type="InterPro" id="IPR020311">
    <property type="entry name" value="Uncharacterised_Rv0898c"/>
</dbReference>
<dbReference type="Pfam" id="PF10944">
    <property type="entry name" value="DUF2630"/>
    <property type="match status" value="1"/>
</dbReference>
<organism evidence="2 3">
    <name type="scientific">Streptomyces flaveolus</name>
    <dbReference type="NCBI Taxonomy" id="67297"/>
    <lineage>
        <taxon>Bacteria</taxon>
        <taxon>Bacillati</taxon>
        <taxon>Actinomycetota</taxon>
        <taxon>Actinomycetes</taxon>
        <taxon>Kitasatosporales</taxon>
        <taxon>Streptomycetaceae</taxon>
        <taxon>Streptomyces</taxon>
    </lineage>
</organism>
<sequence>MTTTGPGAEGEKEILGRITEMISQEKDLRDRLADQSIDQPTEQERLARLETELDQCWDLLRQRRARVAAGQDPGEAQVRPASQVEGYLS</sequence>
<evidence type="ECO:0000313" key="3">
    <source>
        <dbReference type="Proteomes" id="UP001551011"/>
    </source>
</evidence>
<name>A0ABV3AJT3_9ACTN</name>
<reference evidence="2 3" key="1">
    <citation type="submission" date="2024-06" db="EMBL/GenBank/DDBJ databases">
        <title>The Natural Products Discovery Center: Release of the First 8490 Sequenced Strains for Exploring Actinobacteria Biosynthetic Diversity.</title>
        <authorList>
            <person name="Kalkreuter E."/>
            <person name="Kautsar S.A."/>
            <person name="Yang D."/>
            <person name="Bader C.D."/>
            <person name="Teijaro C.N."/>
            <person name="Fluegel L."/>
            <person name="Davis C.M."/>
            <person name="Simpson J.R."/>
            <person name="Lauterbach L."/>
            <person name="Steele A.D."/>
            <person name="Gui C."/>
            <person name="Meng S."/>
            <person name="Li G."/>
            <person name="Viehrig K."/>
            <person name="Ye F."/>
            <person name="Su P."/>
            <person name="Kiefer A.F."/>
            <person name="Nichols A."/>
            <person name="Cepeda A.J."/>
            <person name="Yan W."/>
            <person name="Fan B."/>
            <person name="Jiang Y."/>
            <person name="Adhikari A."/>
            <person name="Zheng C.-J."/>
            <person name="Schuster L."/>
            <person name="Cowan T.M."/>
            <person name="Smanski M.J."/>
            <person name="Chevrette M.G."/>
            <person name="De Carvalho L.P.S."/>
            <person name="Shen B."/>
        </authorList>
    </citation>
    <scope>NUCLEOTIDE SEQUENCE [LARGE SCALE GENOMIC DNA]</scope>
    <source>
        <strain evidence="2 3">NPDC020594</strain>
    </source>
</reference>
<keyword evidence="3" id="KW-1185">Reference proteome</keyword>
<protein>
    <submittedName>
        <fullName evidence="2">DUF2630 family protein</fullName>
    </submittedName>
</protein>
<proteinExistence type="predicted"/>
<dbReference type="EMBL" id="JBFAEG010000032">
    <property type="protein sequence ID" value="MEU5712050.1"/>
    <property type="molecule type" value="Genomic_DNA"/>
</dbReference>
<evidence type="ECO:0000313" key="2">
    <source>
        <dbReference type="EMBL" id="MEU5712050.1"/>
    </source>
</evidence>
<comment type="caution">
    <text evidence="2">The sequence shown here is derived from an EMBL/GenBank/DDBJ whole genome shotgun (WGS) entry which is preliminary data.</text>
</comment>
<dbReference type="Proteomes" id="UP001551011">
    <property type="component" value="Unassembled WGS sequence"/>
</dbReference>